<evidence type="ECO:0000313" key="1">
    <source>
        <dbReference type="EMBL" id="PBK64737.1"/>
    </source>
</evidence>
<keyword evidence="2" id="KW-1185">Reference proteome</keyword>
<dbReference type="Proteomes" id="UP000218334">
    <property type="component" value="Unassembled WGS sequence"/>
</dbReference>
<dbReference type="AlphaFoldDB" id="A0A2H3BJJ8"/>
<evidence type="ECO:0000313" key="2">
    <source>
        <dbReference type="Proteomes" id="UP000218334"/>
    </source>
</evidence>
<organism evidence="1 2">
    <name type="scientific">Armillaria solidipes</name>
    <dbReference type="NCBI Taxonomy" id="1076256"/>
    <lineage>
        <taxon>Eukaryota</taxon>
        <taxon>Fungi</taxon>
        <taxon>Dikarya</taxon>
        <taxon>Basidiomycota</taxon>
        <taxon>Agaricomycotina</taxon>
        <taxon>Agaricomycetes</taxon>
        <taxon>Agaricomycetidae</taxon>
        <taxon>Agaricales</taxon>
        <taxon>Marasmiineae</taxon>
        <taxon>Physalacriaceae</taxon>
        <taxon>Armillaria</taxon>
    </lineage>
</organism>
<sequence>MTPSTAVAPLPPRGSPLAFPRLMMLRLNSHRQQSKGHRRVRVPMLRRHSRIYSYVSRTNSCPNFTILTRTLPSGTDTHHRRFRRIFH</sequence>
<name>A0A2H3BJJ8_9AGAR</name>
<proteinExistence type="predicted"/>
<protein>
    <submittedName>
        <fullName evidence="1">Uncharacterized protein</fullName>
    </submittedName>
</protein>
<accession>A0A2H3BJJ8</accession>
<dbReference type="EMBL" id="KZ293450">
    <property type="protein sequence ID" value="PBK64737.1"/>
    <property type="molecule type" value="Genomic_DNA"/>
</dbReference>
<gene>
    <name evidence="1" type="ORF">ARMSODRAFT_460566</name>
</gene>
<reference evidence="2" key="1">
    <citation type="journal article" date="2017" name="Nat. Ecol. Evol.">
        <title>Genome expansion and lineage-specific genetic innovations in the forest pathogenic fungi Armillaria.</title>
        <authorList>
            <person name="Sipos G."/>
            <person name="Prasanna A.N."/>
            <person name="Walter M.C."/>
            <person name="O'Connor E."/>
            <person name="Balint B."/>
            <person name="Krizsan K."/>
            <person name="Kiss B."/>
            <person name="Hess J."/>
            <person name="Varga T."/>
            <person name="Slot J."/>
            <person name="Riley R."/>
            <person name="Boka B."/>
            <person name="Rigling D."/>
            <person name="Barry K."/>
            <person name="Lee J."/>
            <person name="Mihaltcheva S."/>
            <person name="LaButti K."/>
            <person name="Lipzen A."/>
            <person name="Waldron R."/>
            <person name="Moloney N.M."/>
            <person name="Sperisen C."/>
            <person name="Kredics L."/>
            <person name="Vagvoelgyi C."/>
            <person name="Patrignani A."/>
            <person name="Fitzpatrick D."/>
            <person name="Nagy I."/>
            <person name="Doyle S."/>
            <person name="Anderson J.B."/>
            <person name="Grigoriev I.V."/>
            <person name="Gueldener U."/>
            <person name="Muensterkoetter M."/>
            <person name="Nagy L.G."/>
        </authorList>
    </citation>
    <scope>NUCLEOTIDE SEQUENCE [LARGE SCALE GENOMIC DNA]</scope>
    <source>
        <strain evidence="2">28-4</strain>
    </source>
</reference>